<evidence type="ECO:0000256" key="11">
    <source>
        <dbReference type="SAM" id="SignalP"/>
    </source>
</evidence>
<dbReference type="GO" id="GO:0005886">
    <property type="term" value="C:plasma membrane"/>
    <property type="evidence" value="ECO:0007669"/>
    <property type="project" value="UniProtKB-SubCell"/>
</dbReference>
<keyword evidence="10" id="KW-1133">Transmembrane helix</keyword>
<dbReference type="AlphaFoldDB" id="A0A6L6YPJ6"/>
<dbReference type="PANTHER" id="PTHR44936:SF10">
    <property type="entry name" value="SENSOR PROTEIN RSTB"/>
    <property type="match status" value="1"/>
</dbReference>
<dbReference type="InterPro" id="IPR005467">
    <property type="entry name" value="His_kinase_dom"/>
</dbReference>
<feature type="domain" description="Histidine kinase" evidence="12">
    <location>
        <begin position="368"/>
        <end position="581"/>
    </location>
</feature>
<dbReference type="InterPro" id="IPR003661">
    <property type="entry name" value="HisK_dim/P_dom"/>
</dbReference>
<evidence type="ECO:0000313" key="13">
    <source>
        <dbReference type="EMBL" id="MVX57501.1"/>
    </source>
</evidence>
<keyword evidence="8" id="KW-0418">Kinase</keyword>
<dbReference type="SUPFAM" id="SSF47384">
    <property type="entry name" value="Homodimeric domain of signal transducing histidine kinase"/>
    <property type="match status" value="1"/>
</dbReference>
<keyword evidence="7" id="KW-0547">Nucleotide-binding</keyword>
<name>A0A6L6YPJ6_9BURK</name>
<evidence type="ECO:0000256" key="8">
    <source>
        <dbReference type="ARBA" id="ARBA00022777"/>
    </source>
</evidence>
<dbReference type="Gene3D" id="3.30.565.10">
    <property type="entry name" value="Histidine kinase-like ATPase, C-terminal domain"/>
    <property type="match status" value="1"/>
</dbReference>
<dbReference type="CDD" id="cd00082">
    <property type="entry name" value="HisKA"/>
    <property type="match status" value="1"/>
</dbReference>
<keyword evidence="9" id="KW-0067">ATP-binding</keyword>
<dbReference type="PRINTS" id="PR00344">
    <property type="entry name" value="BCTRLSENSOR"/>
</dbReference>
<dbReference type="SMART" id="SM00387">
    <property type="entry name" value="HATPase_c"/>
    <property type="match status" value="1"/>
</dbReference>
<dbReference type="EC" id="2.7.13.3" evidence="3"/>
<dbReference type="GO" id="GO:0000155">
    <property type="term" value="F:phosphorelay sensor kinase activity"/>
    <property type="evidence" value="ECO:0007669"/>
    <property type="project" value="InterPro"/>
</dbReference>
<gene>
    <name evidence="13" type="ORF">E5987_09875</name>
</gene>
<evidence type="ECO:0000256" key="3">
    <source>
        <dbReference type="ARBA" id="ARBA00012438"/>
    </source>
</evidence>
<reference evidence="13 14" key="1">
    <citation type="submission" date="2019-12" db="EMBL/GenBank/DDBJ databases">
        <title>Microbes associate with the intestines of laboratory mice.</title>
        <authorList>
            <person name="Navarre W."/>
            <person name="Wong E."/>
        </authorList>
    </citation>
    <scope>NUCLEOTIDE SEQUENCE [LARGE SCALE GENOMIC DNA]</scope>
    <source>
        <strain evidence="13 14">NM82_D38</strain>
    </source>
</reference>
<dbReference type="InterPro" id="IPR050980">
    <property type="entry name" value="2C_sensor_his_kinase"/>
</dbReference>
<keyword evidence="14" id="KW-1185">Reference proteome</keyword>
<dbReference type="PROSITE" id="PS50109">
    <property type="entry name" value="HIS_KIN"/>
    <property type="match status" value="1"/>
</dbReference>
<feature type="signal peptide" evidence="11">
    <location>
        <begin position="1"/>
        <end position="21"/>
    </location>
</feature>
<evidence type="ECO:0000256" key="6">
    <source>
        <dbReference type="ARBA" id="ARBA00022679"/>
    </source>
</evidence>
<dbReference type="Gene3D" id="1.10.287.130">
    <property type="match status" value="1"/>
</dbReference>
<dbReference type="SUPFAM" id="SSF55874">
    <property type="entry name" value="ATPase domain of HSP90 chaperone/DNA topoisomerase II/histidine kinase"/>
    <property type="match status" value="1"/>
</dbReference>
<dbReference type="InterPro" id="IPR036097">
    <property type="entry name" value="HisK_dim/P_sf"/>
</dbReference>
<evidence type="ECO:0000256" key="9">
    <source>
        <dbReference type="ARBA" id="ARBA00022840"/>
    </source>
</evidence>
<dbReference type="InterPro" id="IPR036890">
    <property type="entry name" value="HATPase_C_sf"/>
</dbReference>
<comment type="catalytic activity">
    <reaction evidence="1">
        <text>ATP + protein L-histidine = ADP + protein N-phospho-L-histidine.</text>
        <dbReference type="EC" id="2.7.13.3"/>
    </reaction>
</comment>
<keyword evidence="10" id="KW-0472">Membrane</keyword>
<protein>
    <recommendedName>
        <fullName evidence="3">histidine kinase</fullName>
        <ecNumber evidence="3">2.7.13.3</ecNumber>
    </recommendedName>
</protein>
<dbReference type="SUPFAM" id="SSF53850">
    <property type="entry name" value="Periplasmic binding protein-like II"/>
    <property type="match status" value="1"/>
</dbReference>
<keyword evidence="11" id="KW-0732">Signal</keyword>
<feature type="transmembrane region" description="Helical" evidence="10">
    <location>
        <begin position="303"/>
        <end position="325"/>
    </location>
</feature>
<evidence type="ECO:0000256" key="7">
    <source>
        <dbReference type="ARBA" id="ARBA00022741"/>
    </source>
</evidence>
<evidence type="ECO:0000256" key="5">
    <source>
        <dbReference type="ARBA" id="ARBA00022553"/>
    </source>
</evidence>
<evidence type="ECO:0000256" key="1">
    <source>
        <dbReference type="ARBA" id="ARBA00000085"/>
    </source>
</evidence>
<evidence type="ECO:0000256" key="10">
    <source>
        <dbReference type="SAM" id="Phobius"/>
    </source>
</evidence>
<accession>A0A6L6YPJ6</accession>
<dbReference type="Gene3D" id="3.40.190.10">
    <property type="entry name" value="Periplasmic binding protein-like II"/>
    <property type="match status" value="1"/>
</dbReference>
<dbReference type="InterPro" id="IPR004358">
    <property type="entry name" value="Sig_transdc_His_kin-like_C"/>
</dbReference>
<dbReference type="GO" id="GO:0005524">
    <property type="term" value="F:ATP binding"/>
    <property type="evidence" value="ECO:0007669"/>
    <property type="project" value="UniProtKB-KW"/>
</dbReference>
<dbReference type="Pfam" id="PF12974">
    <property type="entry name" value="Phosphonate-bd"/>
    <property type="match status" value="1"/>
</dbReference>
<keyword evidence="10" id="KW-0812">Transmembrane</keyword>
<comment type="caution">
    <text evidence="13">The sequence shown here is derived from an EMBL/GenBank/DDBJ whole genome shotgun (WGS) entry which is preliminary data.</text>
</comment>
<proteinExistence type="predicted"/>
<comment type="subcellular location">
    <subcellularLocation>
        <location evidence="2">Cell membrane</location>
        <topology evidence="2">Multi-pass membrane protein</topology>
    </subcellularLocation>
</comment>
<dbReference type="InterPro" id="IPR003594">
    <property type="entry name" value="HATPase_dom"/>
</dbReference>
<dbReference type="EMBL" id="WSRP01000033">
    <property type="protein sequence ID" value="MVX57501.1"/>
    <property type="molecule type" value="Genomic_DNA"/>
</dbReference>
<evidence type="ECO:0000313" key="14">
    <source>
        <dbReference type="Proteomes" id="UP000472580"/>
    </source>
</evidence>
<sequence length="585" mass="65686">MCKRICLVLAGVLLTGSLCSAQPVIRVGMTEGGHEKNHSRIFEETRQSLIDRFGKDLVSFELIHVNELVSKILSGEVNFFVSTTGLSRRLQAEGARDLATITSTRFPDPNHSFGSIFITRKDSGIAELADMKGRVLVSNRPMGFYGYVVPIGEIAGHGYDPKDFFSKEIFLDSGSHNVLIALSNGTGDVATVPSCFLEDNYPENHPFRTELKVINVLEEKPCVRSTNAYPNWSFSSSPNTPHELSREVLRVLLSMPRDSYGYRWSVATDFSGTDRLYQDLKTGMYTILNEWTFSNFLKEYKHWVLPLAIVLMCLAGYSGLLNFLVRKRTNQLTRSIKKQQLLHKRSRDSEAKYESLQKLGIIGQMSSMIAHELRQPLSSLKIYAQTLQRKFEKGEFHEDQSIDVLRKILSQAERAETIVQSVRNYARSKRSDKQEISLTRVCENAVSVFKQSGRFSGTLKVRISGDMRLYANPMELELAILNILRNAADSLISSKNQDPKIELIVQRINDTAILKVTDNGPLVSEKELEDMTVPLNSSKLNGLGIGLSLVRTIMENHGGNFDIEPLKYGGVCATLTLKIMEDQNA</sequence>
<evidence type="ECO:0000259" key="12">
    <source>
        <dbReference type="PROSITE" id="PS50109"/>
    </source>
</evidence>
<feature type="chain" id="PRO_5026840131" description="histidine kinase" evidence="11">
    <location>
        <begin position="22"/>
        <end position="585"/>
    </location>
</feature>
<evidence type="ECO:0000256" key="2">
    <source>
        <dbReference type="ARBA" id="ARBA00004651"/>
    </source>
</evidence>
<keyword evidence="4" id="KW-1003">Cell membrane</keyword>
<dbReference type="PANTHER" id="PTHR44936">
    <property type="entry name" value="SENSOR PROTEIN CREC"/>
    <property type="match status" value="1"/>
</dbReference>
<dbReference type="Proteomes" id="UP000472580">
    <property type="component" value="Unassembled WGS sequence"/>
</dbReference>
<dbReference type="Pfam" id="PF02518">
    <property type="entry name" value="HATPase_c"/>
    <property type="match status" value="1"/>
</dbReference>
<keyword evidence="5" id="KW-0597">Phosphoprotein</keyword>
<organism evidence="13 14">
    <name type="scientific">Parasutterella muris</name>
    <dbReference type="NCBI Taxonomy" id="2565572"/>
    <lineage>
        <taxon>Bacteria</taxon>
        <taxon>Pseudomonadati</taxon>
        <taxon>Pseudomonadota</taxon>
        <taxon>Betaproteobacteria</taxon>
        <taxon>Burkholderiales</taxon>
        <taxon>Sutterellaceae</taxon>
        <taxon>Parasutterella</taxon>
    </lineage>
</organism>
<evidence type="ECO:0000256" key="4">
    <source>
        <dbReference type="ARBA" id="ARBA00022475"/>
    </source>
</evidence>
<dbReference type="SMART" id="SM00388">
    <property type="entry name" value="HisKA"/>
    <property type="match status" value="1"/>
</dbReference>
<dbReference type="Pfam" id="PF00512">
    <property type="entry name" value="HisKA"/>
    <property type="match status" value="1"/>
</dbReference>
<keyword evidence="6" id="KW-0808">Transferase</keyword>